<protein>
    <recommendedName>
        <fullName evidence="14">HMA domain-containing protein</fullName>
    </recommendedName>
</protein>
<keyword evidence="5 13" id="KW-0812">Transmembrane</keyword>
<evidence type="ECO:0000259" key="14">
    <source>
        <dbReference type="PROSITE" id="PS50846"/>
    </source>
</evidence>
<dbReference type="InterPro" id="IPR059000">
    <property type="entry name" value="ATPase_P-type_domA"/>
</dbReference>
<dbReference type="GO" id="GO:0055070">
    <property type="term" value="P:copper ion homeostasis"/>
    <property type="evidence" value="ECO:0007669"/>
    <property type="project" value="TreeGrafter"/>
</dbReference>
<dbReference type="InterPro" id="IPR023214">
    <property type="entry name" value="HAD_sf"/>
</dbReference>
<dbReference type="InterPro" id="IPR008250">
    <property type="entry name" value="ATPase_P-typ_transduc_dom_A_sf"/>
</dbReference>
<dbReference type="PROSITE" id="PS01047">
    <property type="entry name" value="HMA_1"/>
    <property type="match status" value="1"/>
</dbReference>
<name>A0A0F9SJD6_9ZZZZ</name>
<keyword evidence="3" id="KW-0813">Transport</keyword>
<evidence type="ECO:0000256" key="8">
    <source>
        <dbReference type="ARBA" id="ARBA00022840"/>
    </source>
</evidence>
<dbReference type="GO" id="GO:0005524">
    <property type="term" value="F:ATP binding"/>
    <property type="evidence" value="ECO:0007669"/>
    <property type="project" value="UniProtKB-KW"/>
</dbReference>
<accession>A0A0F9SJD6</accession>
<keyword evidence="11" id="KW-0406">Ion transport</keyword>
<dbReference type="InterPro" id="IPR017969">
    <property type="entry name" value="Heavy-metal-associated_CS"/>
</dbReference>
<keyword evidence="4" id="KW-1003">Cell membrane</keyword>
<dbReference type="InterPro" id="IPR018303">
    <property type="entry name" value="ATPase_P-typ_P_site"/>
</dbReference>
<dbReference type="InterPro" id="IPR012348">
    <property type="entry name" value="RNR-like"/>
</dbReference>
<dbReference type="Pfam" id="PF04945">
    <property type="entry name" value="YHS"/>
    <property type="match status" value="2"/>
</dbReference>
<dbReference type="InterPro" id="IPR023298">
    <property type="entry name" value="ATPase_P-typ_TM_dom_sf"/>
</dbReference>
<feature type="transmembrane region" description="Helical" evidence="13">
    <location>
        <begin position="764"/>
        <end position="789"/>
    </location>
</feature>
<evidence type="ECO:0000256" key="7">
    <source>
        <dbReference type="ARBA" id="ARBA00022741"/>
    </source>
</evidence>
<reference evidence="15" key="1">
    <citation type="journal article" date="2015" name="Nature">
        <title>Complex archaea that bridge the gap between prokaryotes and eukaryotes.</title>
        <authorList>
            <person name="Spang A."/>
            <person name="Saw J.H."/>
            <person name="Jorgensen S.L."/>
            <person name="Zaremba-Niedzwiedzka K."/>
            <person name="Martijn J."/>
            <person name="Lind A.E."/>
            <person name="van Eijk R."/>
            <person name="Schleper C."/>
            <person name="Guy L."/>
            <person name="Ettema T.J."/>
        </authorList>
    </citation>
    <scope>NUCLEOTIDE SEQUENCE</scope>
</reference>
<dbReference type="CDD" id="cd00371">
    <property type="entry name" value="HMA"/>
    <property type="match status" value="1"/>
</dbReference>
<evidence type="ECO:0000256" key="5">
    <source>
        <dbReference type="ARBA" id="ARBA00022692"/>
    </source>
</evidence>
<dbReference type="SUPFAM" id="SSF81665">
    <property type="entry name" value="Calcium ATPase, transmembrane domain M"/>
    <property type="match status" value="1"/>
</dbReference>
<dbReference type="GO" id="GO:0005886">
    <property type="term" value="C:plasma membrane"/>
    <property type="evidence" value="ECO:0007669"/>
    <property type="project" value="UniProtKB-SubCell"/>
</dbReference>
<feature type="domain" description="HMA" evidence="14">
    <location>
        <begin position="6"/>
        <end position="72"/>
    </location>
</feature>
<comment type="subcellular location">
    <subcellularLocation>
        <location evidence="1">Cell membrane</location>
        <topology evidence="1">Multi-pass membrane protein</topology>
    </subcellularLocation>
</comment>
<dbReference type="PANTHER" id="PTHR43520">
    <property type="entry name" value="ATP7, ISOFORM B"/>
    <property type="match status" value="1"/>
</dbReference>
<dbReference type="SFLD" id="SFLDS00003">
    <property type="entry name" value="Haloacid_Dehalogenase"/>
    <property type="match status" value="1"/>
</dbReference>
<keyword evidence="12 13" id="KW-0472">Membrane</keyword>
<dbReference type="Pfam" id="PF00403">
    <property type="entry name" value="HMA"/>
    <property type="match status" value="1"/>
</dbReference>
<keyword evidence="8" id="KW-0067">ATP-binding</keyword>
<dbReference type="SUPFAM" id="SSF47240">
    <property type="entry name" value="Ferritin-like"/>
    <property type="match status" value="2"/>
</dbReference>
<gene>
    <name evidence="15" type="ORF">LCGC14_0512440</name>
</gene>
<keyword evidence="6" id="KW-0479">Metal-binding</keyword>
<dbReference type="CDD" id="cd02094">
    <property type="entry name" value="P-type_ATPase_Cu-like"/>
    <property type="match status" value="1"/>
</dbReference>
<dbReference type="SUPFAM" id="SSF55008">
    <property type="entry name" value="HMA, heavy metal-associated domain"/>
    <property type="match status" value="1"/>
</dbReference>
<dbReference type="Gene3D" id="1.10.620.20">
    <property type="entry name" value="Ribonucleotide Reductase, subunit A"/>
    <property type="match status" value="2"/>
</dbReference>
<dbReference type="SFLD" id="SFLDG00002">
    <property type="entry name" value="C1.7:_P-type_atpase_like"/>
    <property type="match status" value="1"/>
</dbReference>
<evidence type="ECO:0000256" key="10">
    <source>
        <dbReference type="ARBA" id="ARBA00022989"/>
    </source>
</evidence>
<dbReference type="InterPro" id="IPR036163">
    <property type="entry name" value="HMA_dom_sf"/>
</dbReference>
<dbReference type="PRINTS" id="PR00119">
    <property type="entry name" value="CATATPASE"/>
</dbReference>
<feature type="transmembrane region" description="Helical" evidence="13">
    <location>
        <begin position="227"/>
        <end position="247"/>
    </location>
</feature>
<dbReference type="EMBL" id="LAZR01000626">
    <property type="protein sequence ID" value="KKN62382.1"/>
    <property type="molecule type" value="Genomic_DNA"/>
</dbReference>
<dbReference type="GO" id="GO:0016887">
    <property type="term" value="F:ATP hydrolysis activity"/>
    <property type="evidence" value="ECO:0007669"/>
    <property type="project" value="InterPro"/>
</dbReference>
<feature type="transmembrane region" description="Helical" evidence="13">
    <location>
        <begin position="192"/>
        <end position="215"/>
    </location>
</feature>
<dbReference type="GO" id="GO:0005507">
    <property type="term" value="F:copper ion binding"/>
    <property type="evidence" value="ECO:0007669"/>
    <property type="project" value="TreeGrafter"/>
</dbReference>
<dbReference type="SMART" id="SM00746">
    <property type="entry name" value="TRASH"/>
    <property type="match status" value="2"/>
</dbReference>
<evidence type="ECO:0000313" key="15">
    <source>
        <dbReference type="EMBL" id="KKN62382.1"/>
    </source>
</evidence>
<feature type="transmembrane region" description="Helical" evidence="13">
    <location>
        <begin position="443"/>
        <end position="462"/>
    </location>
</feature>
<dbReference type="PROSITE" id="PS00154">
    <property type="entry name" value="ATPASE_E1_E2"/>
    <property type="match status" value="1"/>
</dbReference>
<dbReference type="NCBIfam" id="TIGR01525">
    <property type="entry name" value="ATPase-IB_hvy"/>
    <property type="match status" value="1"/>
</dbReference>
<dbReference type="InterPro" id="IPR036412">
    <property type="entry name" value="HAD-like_sf"/>
</dbReference>
<dbReference type="FunFam" id="3.30.70.100:FF:000005">
    <property type="entry name" value="Copper-exporting P-type ATPase A"/>
    <property type="match status" value="1"/>
</dbReference>
<dbReference type="SUPFAM" id="SSF56784">
    <property type="entry name" value="HAD-like"/>
    <property type="match status" value="1"/>
</dbReference>
<dbReference type="SUPFAM" id="SSF81653">
    <property type="entry name" value="Calcium ATPase, transduction domain A"/>
    <property type="match status" value="1"/>
</dbReference>
<dbReference type="PROSITE" id="PS50846">
    <property type="entry name" value="HMA_2"/>
    <property type="match status" value="1"/>
</dbReference>
<evidence type="ECO:0000256" key="12">
    <source>
        <dbReference type="ARBA" id="ARBA00023136"/>
    </source>
</evidence>
<dbReference type="InterPro" id="IPR011017">
    <property type="entry name" value="TRASH_dom"/>
</dbReference>
<dbReference type="NCBIfam" id="TIGR01511">
    <property type="entry name" value="ATPase-IB1_Cu"/>
    <property type="match status" value="1"/>
</dbReference>
<comment type="similarity">
    <text evidence="2">Belongs to the cation transport ATPase (P-type) (TC 3.A.3) family. Type IB subfamily.</text>
</comment>
<evidence type="ECO:0000256" key="11">
    <source>
        <dbReference type="ARBA" id="ARBA00023065"/>
    </source>
</evidence>
<dbReference type="InterPro" id="IPR006121">
    <property type="entry name" value="HMA_dom"/>
</dbReference>
<dbReference type="Gene3D" id="3.40.50.1000">
    <property type="entry name" value="HAD superfamily/HAD-like"/>
    <property type="match status" value="1"/>
</dbReference>
<evidence type="ECO:0000256" key="1">
    <source>
        <dbReference type="ARBA" id="ARBA00004651"/>
    </source>
</evidence>
<dbReference type="InterPro" id="IPR044492">
    <property type="entry name" value="P_typ_ATPase_HD_dom"/>
</dbReference>
<dbReference type="PANTHER" id="PTHR43520:SF8">
    <property type="entry name" value="P-TYPE CU(+) TRANSPORTER"/>
    <property type="match status" value="1"/>
</dbReference>
<dbReference type="NCBIfam" id="TIGR01494">
    <property type="entry name" value="ATPase_P-type"/>
    <property type="match status" value="2"/>
</dbReference>
<dbReference type="InterPro" id="IPR007029">
    <property type="entry name" value="YHS_dom"/>
</dbReference>
<keyword evidence="7" id="KW-0547">Nucleotide-binding</keyword>
<proteinExistence type="inferred from homology"/>
<sequence>MTETNKQMNLKLGGMTCANCALKIETKLNNLDGVGTAVVNFANEEASVEYNPNTTGFNKFKEAIRDLGYKASLAKIDLKVETELTEGNFNNFVNQVKEIEGIYDIRENYKASKMFIEFNESEVDETRLFSKIKKVGAPLNIEISISAGAMDMEIIQHKKEMRYRLRILSISIVFSLIIAPISWFIPDSFERNLLLFFFAIANFAICGSFFLIGAYKALKNKSTNMDVLIALGTSTALIYSIYITFSLATGNTFYEAMSMIISFLLMGKYLEHKTKGQTSEAIKKLIGLQPKTATIIKDGEEIEIPIEEIEVGDVLVVRPGEKIPVDGKVVQGTTKIDESMITGESKYVKKEIDSGVIGATVNQTGLIHIMTEKIGKDTLLFQIIDFVKQAQGRKAAKQELADAISKKFVPAVIIIAIMAFLFWFFIGAGIYPELQETKFETSLLVFTSVVVIACPCALGLAIPTAVMVGTGIGAETGLLIKGGDSLESVSTINTIVFDKTGTLTVGKPKVSLIFTEKTLTGSGYDENDLLFYAGSAEMGSEHPLGRSIIEEANQRTLKLDSPADFDAIPGKGIKTTINRKIVLIGNEKLMTDNNISSDDYEAKFDEFQRQGVTTILIAIDNAIRGIIGISDKMKDQAPYALDKLREMDIEIYMITGDNMQTALTIGKQLKIDEKHILAEVLPNDKALNVQKLQNSGDDVVVGMVGDGINDAPALAQADVGIAIGSGTDVAIETADIVLMRGDIRNVVSAINLSKKTYKKMITNLFWAFIYNVIGIPIAAGVLYGVFLLITGEGFFLPPYLAAVFMATSSVSVVLNALLLKRYEPRTPQQIEEEKLLIEEKTQDPVCGMEIVPSRSIEYEYKDEKFYFCSVSCEHEFKSDPEKYKDYEHSDPKLMHKVSSEEEFVVDPVCKMEVYPSYSIEHEYKGKKYYFCAQSCVEDFKLEPEKYLVSGAVKEM</sequence>
<dbReference type="NCBIfam" id="TIGR01512">
    <property type="entry name" value="ATPase-IB2_Cd"/>
    <property type="match status" value="1"/>
</dbReference>
<dbReference type="Gene3D" id="3.40.1110.10">
    <property type="entry name" value="Calcium-transporting ATPase, cytoplasmic domain N"/>
    <property type="match status" value="1"/>
</dbReference>
<dbReference type="InterPro" id="IPR001757">
    <property type="entry name" value="P_typ_ATPase"/>
</dbReference>
<feature type="transmembrane region" description="Helical" evidence="13">
    <location>
        <begin position="408"/>
        <end position="431"/>
    </location>
</feature>
<feature type="transmembrane region" description="Helical" evidence="13">
    <location>
        <begin position="253"/>
        <end position="270"/>
    </location>
</feature>
<evidence type="ECO:0000256" key="9">
    <source>
        <dbReference type="ARBA" id="ARBA00022967"/>
    </source>
</evidence>
<dbReference type="InterPro" id="IPR027256">
    <property type="entry name" value="P-typ_ATPase_IB"/>
</dbReference>
<evidence type="ECO:0000256" key="3">
    <source>
        <dbReference type="ARBA" id="ARBA00022448"/>
    </source>
</evidence>
<feature type="transmembrane region" description="Helical" evidence="13">
    <location>
        <begin position="167"/>
        <end position="186"/>
    </location>
</feature>
<dbReference type="AlphaFoldDB" id="A0A0F9SJD6"/>
<evidence type="ECO:0000256" key="6">
    <source>
        <dbReference type="ARBA" id="ARBA00022723"/>
    </source>
</evidence>
<dbReference type="GO" id="GO:0043682">
    <property type="term" value="F:P-type divalent copper transporter activity"/>
    <property type="evidence" value="ECO:0007669"/>
    <property type="project" value="TreeGrafter"/>
</dbReference>
<feature type="transmembrane region" description="Helical" evidence="13">
    <location>
        <begin position="795"/>
        <end position="819"/>
    </location>
</feature>
<dbReference type="Gene3D" id="3.30.70.100">
    <property type="match status" value="1"/>
</dbReference>
<dbReference type="PRINTS" id="PR00943">
    <property type="entry name" value="CUATPASE"/>
</dbReference>
<comment type="caution">
    <text evidence="15">The sequence shown here is derived from an EMBL/GenBank/DDBJ whole genome shotgun (WGS) entry which is preliminary data.</text>
</comment>
<evidence type="ECO:0000256" key="2">
    <source>
        <dbReference type="ARBA" id="ARBA00006024"/>
    </source>
</evidence>
<evidence type="ECO:0000256" key="13">
    <source>
        <dbReference type="SAM" id="Phobius"/>
    </source>
</evidence>
<organism evidence="15">
    <name type="scientific">marine sediment metagenome</name>
    <dbReference type="NCBI Taxonomy" id="412755"/>
    <lineage>
        <taxon>unclassified sequences</taxon>
        <taxon>metagenomes</taxon>
        <taxon>ecological metagenomes</taxon>
    </lineage>
</organism>
<keyword evidence="9" id="KW-1278">Translocase</keyword>
<dbReference type="GO" id="GO:0016491">
    <property type="term" value="F:oxidoreductase activity"/>
    <property type="evidence" value="ECO:0007669"/>
    <property type="project" value="InterPro"/>
</dbReference>
<dbReference type="Pfam" id="PF00702">
    <property type="entry name" value="Hydrolase"/>
    <property type="match status" value="1"/>
</dbReference>
<evidence type="ECO:0000256" key="4">
    <source>
        <dbReference type="ARBA" id="ARBA00022475"/>
    </source>
</evidence>
<dbReference type="InterPro" id="IPR009078">
    <property type="entry name" value="Ferritin-like_SF"/>
</dbReference>
<dbReference type="SFLD" id="SFLDF00027">
    <property type="entry name" value="p-type_atpase"/>
    <property type="match status" value="1"/>
</dbReference>
<dbReference type="InterPro" id="IPR023299">
    <property type="entry name" value="ATPase_P-typ_cyto_dom_N"/>
</dbReference>
<dbReference type="Pfam" id="PF00122">
    <property type="entry name" value="E1-E2_ATPase"/>
    <property type="match status" value="1"/>
</dbReference>
<keyword evidence="10 13" id="KW-1133">Transmembrane helix</keyword>
<dbReference type="Gene3D" id="2.70.150.10">
    <property type="entry name" value="Calcium-transporting ATPase, cytoplasmic transduction domain A"/>
    <property type="match status" value="1"/>
</dbReference>
<dbReference type="FunFam" id="2.70.150.10:FF:000020">
    <property type="entry name" value="Copper-exporting P-type ATPase A"/>
    <property type="match status" value="1"/>
</dbReference>